<keyword evidence="6" id="KW-1185">Reference proteome</keyword>
<dbReference type="STRING" id="118967.SAMN02745191_1308"/>
<evidence type="ECO:0000256" key="1">
    <source>
        <dbReference type="ARBA" id="ARBA00005568"/>
    </source>
</evidence>
<dbReference type="SUPFAM" id="SSF51621">
    <property type="entry name" value="Phosphoenolpyruvate/pyruvate domain"/>
    <property type="match status" value="1"/>
</dbReference>
<evidence type="ECO:0000313" key="6">
    <source>
        <dbReference type="Proteomes" id="UP000243297"/>
    </source>
</evidence>
<reference evidence="6" key="1">
    <citation type="submission" date="2017-02" db="EMBL/GenBank/DDBJ databases">
        <authorList>
            <person name="Varghese N."/>
            <person name="Submissions S."/>
        </authorList>
    </citation>
    <scope>NUCLEOTIDE SEQUENCE [LARGE SCALE GENOMIC DNA]</scope>
    <source>
        <strain evidence="6">ATCC 25662</strain>
    </source>
</reference>
<name>A0A1T4MMG0_9FIRM</name>
<keyword evidence="2" id="KW-0479">Metal-binding</keyword>
<evidence type="ECO:0000256" key="2">
    <source>
        <dbReference type="ARBA" id="ARBA00022723"/>
    </source>
</evidence>
<dbReference type="PANTHER" id="PTHR30502:SF0">
    <property type="entry name" value="PHOSPHOENOLPYRUVATE CARBOXYLASE FAMILY PROTEIN"/>
    <property type="match status" value="1"/>
</dbReference>
<evidence type="ECO:0000259" key="4">
    <source>
        <dbReference type="Pfam" id="PF03328"/>
    </source>
</evidence>
<comment type="similarity">
    <text evidence="1">Belongs to the HpcH/HpaI aldolase family.</text>
</comment>
<evidence type="ECO:0000256" key="3">
    <source>
        <dbReference type="ARBA" id="ARBA00023239"/>
    </source>
</evidence>
<dbReference type="Pfam" id="PF03328">
    <property type="entry name" value="HpcH_HpaI"/>
    <property type="match status" value="1"/>
</dbReference>
<sequence>MSKKLLKDKKVIHGCFMKIIDNPAMVLLAKNNEIDFLFYDMEHAMFDFKTLHDISLLGKSNEVPLFVRVSDNTKGNISKALDAGVSAVMVPMIESRDDAEQLVKYSKYPPIGSRGYAGGANTFYAPSGNHENNMKQSNEDILTIAQIETLKGLENAEEIINTPGIDAVIVGPADLSISLGIADNKDPSKLKEAIGKIQKICIESNKYFGIIGSIELLEEFNNYLQIMVSAIDLNLINESLKKYKNEYKRIERKQG</sequence>
<dbReference type="OrthoDB" id="1098025at2"/>
<accession>A0A1T4MMG0</accession>
<dbReference type="Proteomes" id="UP000243297">
    <property type="component" value="Unassembled WGS sequence"/>
</dbReference>
<dbReference type="AlphaFoldDB" id="A0A1T4MMG0"/>
<gene>
    <name evidence="5" type="ORF">SAMN02745191_1308</name>
</gene>
<keyword evidence="3" id="KW-0456">Lyase</keyword>
<evidence type="ECO:0000313" key="5">
    <source>
        <dbReference type="EMBL" id="SJZ67975.1"/>
    </source>
</evidence>
<proteinExistence type="inferred from homology"/>
<dbReference type="EMBL" id="FUWY01000003">
    <property type="protein sequence ID" value="SJZ67975.1"/>
    <property type="molecule type" value="Genomic_DNA"/>
</dbReference>
<dbReference type="GO" id="GO:0016832">
    <property type="term" value="F:aldehyde-lyase activity"/>
    <property type="evidence" value="ECO:0007669"/>
    <property type="project" value="TreeGrafter"/>
</dbReference>
<dbReference type="RefSeq" id="WP_078711715.1">
    <property type="nucleotide sequence ID" value="NZ_FUWY01000003.1"/>
</dbReference>
<dbReference type="InterPro" id="IPR005000">
    <property type="entry name" value="Aldolase/citrate-lyase_domain"/>
</dbReference>
<dbReference type="InterPro" id="IPR015813">
    <property type="entry name" value="Pyrv/PenolPyrv_kinase-like_dom"/>
</dbReference>
<dbReference type="PANTHER" id="PTHR30502">
    <property type="entry name" value="2-KETO-3-DEOXY-L-RHAMNONATE ALDOLASE"/>
    <property type="match status" value="1"/>
</dbReference>
<dbReference type="GO" id="GO:0046872">
    <property type="term" value="F:metal ion binding"/>
    <property type="evidence" value="ECO:0007669"/>
    <property type="project" value="UniProtKB-KW"/>
</dbReference>
<dbReference type="InterPro" id="IPR040442">
    <property type="entry name" value="Pyrv_kinase-like_dom_sf"/>
</dbReference>
<protein>
    <submittedName>
        <fullName evidence="5">4-hydroxy-2-oxoheptanedioate aldolase</fullName>
    </submittedName>
</protein>
<dbReference type="Gene3D" id="3.20.20.60">
    <property type="entry name" value="Phosphoenolpyruvate-binding domains"/>
    <property type="match status" value="1"/>
</dbReference>
<feature type="domain" description="HpcH/HpaI aldolase/citrate lyase" evidence="4">
    <location>
        <begin position="21"/>
        <end position="202"/>
    </location>
</feature>
<dbReference type="GO" id="GO:0005737">
    <property type="term" value="C:cytoplasm"/>
    <property type="evidence" value="ECO:0007669"/>
    <property type="project" value="TreeGrafter"/>
</dbReference>
<organism evidence="5 6">
    <name type="scientific">Anaerorhabdus furcosa</name>
    <dbReference type="NCBI Taxonomy" id="118967"/>
    <lineage>
        <taxon>Bacteria</taxon>
        <taxon>Bacillati</taxon>
        <taxon>Bacillota</taxon>
        <taxon>Erysipelotrichia</taxon>
        <taxon>Erysipelotrichales</taxon>
        <taxon>Erysipelotrichaceae</taxon>
        <taxon>Anaerorhabdus</taxon>
    </lineage>
</organism>
<dbReference type="InterPro" id="IPR050251">
    <property type="entry name" value="HpcH-HpaI_aldolase"/>
</dbReference>